<dbReference type="InterPro" id="IPR020904">
    <property type="entry name" value="Sc_DH/Rdtase_CS"/>
</dbReference>
<dbReference type="EMBL" id="QFPO01000003">
    <property type="protein sequence ID" value="PZQ18806.1"/>
    <property type="molecule type" value="Genomic_DNA"/>
</dbReference>
<evidence type="ECO:0000256" key="1">
    <source>
        <dbReference type="ARBA" id="ARBA00006484"/>
    </source>
</evidence>
<comment type="similarity">
    <text evidence="1">Belongs to the short-chain dehydrogenases/reductases (SDR) family.</text>
</comment>
<reference evidence="3 4" key="1">
    <citation type="submission" date="2017-08" db="EMBL/GenBank/DDBJ databases">
        <title>Infants hospitalized years apart are colonized by the same room-sourced microbial strains.</title>
        <authorList>
            <person name="Brooks B."/>
            <person name="Olm M.R."/>
            <person name="Firek B.A."/>
            <person name="Baker R."/>
            <person name="Thomas B.C."/>
            <person name="Morowitz M.J."/>
            <person name="Banfield J.F."/>
        </authorList>
    </citation>
    <scope>NUCLEOTIDE SEQUENCE [LARGE SCALE GENOMIC DNA]</scope>
    <source>
        <strain evidence="3">S2_005_003_R2_42</strain>
    </source>
</reference>
<dbReference type="Gene3D" id="3.40.50.720">
    <property type="entry name" value="NAD(P)-binding Rossmann-like Domain"/>
    <property type="match status" value="1"/>
</dbReference>
<dbReference type="PRINTS" id="PR00081">
    <property type="entry name" value="GDHRDH"/>
</dbReference>
<dbReference type="InterPro" id="IPR036291">
    <property type="entry name" value="NAD(P)-bd_dom_sf"/>
</dbReference>
<comment type="caution">
    <text evidence="3">The sequence shown here is derived from an EMBL/GenBank/DDBJ whole genome shotgun (WGS) entry which is preliminary data.</text>
</comment>
<organism evidence="3 4">
    <name type="scientific">Rhodanobacter denitrificans</name>
    <dbReference type="NCBI Taxonomy" id="666685"/>
    <lineage>
        <taxon>Bacteria</taxon>
        <taxon>Pseudomonadati</taxon>
        <taxon>Pseudomonadota</taxon>
        <taxon>Gammaproteobacteria</taxon>
        <taxon>Lysobacterales</taxon>
        <taxon>Rhodanobacteraceae</taxon>
        <taxon>Rhodanobacter</taxon>
    </lineage>
</organism>
<dbReference type="PROSITE" id="PS00061">
    <property type="entry name" value="ADH_SHORT"/>
    <property type="match status" value="1"/>
</dbReference>
<dbReference type="GO" id="GO:0016020">
    <property type="term" value="C:membrane"/>
    <property type="evidence" value="ECO:0007669"/>
    <property type="project" value="TreeGrafter"/>
</dbReference>
<name>A0A2W5KP22_9GAMM</name>
<evidence type="ECO:0000256" key="2">
    <source>
        <dbReference type="ARBA" id="ARBA00023002"/>
    </source>
</evidence>
<dbReference type="Proteomes" id="UP000249046">
    <property type="component" value="Unassembled WGS sequence"/>
</dbReference>
<dbReference type="InterPro" id="IPR002347">
    <property type="entry name" value="SDR_fam"/>
</dbReference>
<dbReference type="GO" id="GO:0016491">
    <property type="term" value="F:oxidoreductase activity"/>
    <property type="evidence" value="ECO:0007669"/>
    <property type="project" value="UniProtKB-KW"/>
</dbReference>
<gene>
    <name evidence="3" type="ORF">DI564_04420</name>
</gene>
<dbReference type="SUPFAM" id="SSF51735">
    <property type="entry name" value="NAD(P)-binding Rossmann-fold domains"/>
    <property type="match status" value="1"/>
</dbReference>
<accession>A0A2W5KP22</accession>
<protein>
    <submittedName>
        <fullName evidence="3">Short-chain dehydrogenase</fullName>
    </submittedName>
</protein>
<evidence type="ECO:0000313" key="3">
    <source>
        <dbReference type="EMBL" id="PZQ18806.1"/>
    </source>
</evidence>
<dbReference type="Pfam" id="PF00106">
    <property type="entry name" value="adh_short"/>
    <property type="match status" value="1"/>
</dbReference>
<keyword evidence="2" id="KW-0560">Oxidoreductase</keyword>
<dbReference type="AlphaFoldDB" id="A0A2W5KP22"/>
<sequence>MGRLALARVAEPTPAAGALDGRTVLITGTAGGLGRAAALACAAAGAGVVLLGRKIRALETLYDEVAAAGPAQPAIYPLDLGGASPADYGQVADTIERECGRLDGIVHAAAQFAGLQPVDQIKPEEWARTQQINLTAPFLLTQACLPLLRLRERAAVVFVFDDPATVGKAFWGGYGVAKHALAGLVSILHEETDSGPVRVHGLLPGPMRSALRRTAWFGEDTMRLPTPDAAGAAAAFLLGDAAAGLRGTILDLRAPVGAAAAGA</sequence>
<evidence type="ECO:0000313" key="4">
    <source>
        <dbReference type="Proteomes" id="UP000249046"/>
    </source>
</evidence>
<proteinExistence type="inferred from homology"/>
<dbReference type="PANTHER" id="PTHR44196:SF4">
    <property type="entry name" value="SHORT CHAIN DEHYDROGENASE"/>
    <property type="match status" value="1"/>
</dbReference>
<dbReference type="PANTHER" id="PTHR44196">
    <property type="entry name" value="DEHYDROGENASE/REDUCTASE SDR FAMILY MEMBER 7B"/>
    <property type="match status" value="1"/>
</dbReference>